<dbReference type="GO" id="GO:0008168">
    <property type="term" value="F:methyltransferase activity"/>
    <property type="evidence" value="ECO:0007669"/>
    <property type="project" value="UniProtKB-UniRule"/>
</dbReference>
<dbReference type="PANTHER" id="PTHR43619">
    <property type="entry name" value="S-ADENOSYL-L-METHIONINE-DEPENDENT METHYLTRANSFERASE YKTD-RELATED"/>
    <property type="match status" value="1"/>
</dbReference>
<dbReference type="KEGG" id="mhev:MHEL_28930"/>
<dbReference type="PANTHER" id="PTHR43619:SF2">
    <property type="entry name" value="S-ADENOSYL-L-METHIONINE-DEPENDENT METHYLTRANSFERASES SUPERFAMILY PROTEIN"/>
    <property type="match status" value="1"/>
</dbReference>
<protein>
    <recommendedName>
        <fullName evidence="6">S-adenosyl-L-methionine-dependent methyltransferase</fullName>
        <ecNumber evidence="6">2.1.1.-</ecNumber>
    </recommendedName>
</protein>
<evidence type="ECO:0000313" key="8">
    <source>
        <dbReference type="Proteomes" id="UP000467148"/>
    </source>
</evidence>
<sequence>MADTALLVAAIRARESAREDRLFTDPFADKLAGETGHRILEAALATSGERTTMQIVVRTRFWDDALQHAASSCRQVVLVAAGMDARAYRLNWPAGTGVFELDQPAVIAAKNALLADTTPSCTRVPIGVDLADDWPAVLRAAGFDATAPSVWLTEGLLQYLDEEAVHRLFERIDALAAPESVLCYDVVGKSLLEAPFMAELLKSMAANGAPWLFGTDDPAELLRDRGWSADVTDIAEPGNRWNRWYAPVTPADVPDTPRGYFVVAKKRLAEPVVIEQKSE</sequence>
<keyword evidence="8" id="KW-1185">Reference proteome</keyword>
<evidence type="ECO:0000256" key="4">
    <source>
        <dbReference type="ARBA" id="ARBA00022679"/>
    </source>
</evidence>
<dbReference type="InterPro" id="IPR007213">
    <property type="entry name" value="Ppm1/Ppm2/Tcmp"/>
</dbReference>
<dbReference type="EMBL" id="AP022596">
    <property type="protein sequence ID" value="BBY64650.1"/>
    <property type="molecule type" value="Genomic_DNA"/>
</dbReference>
<reference evidence="7 8" key="1">
    <citation type="journal article" date="2019" name="Emerg. Microbes Infect.">
        <title>Comprehensive subspecies identification of 175 nontuberculous mycobacteria species based on 7547 genomic profiles.</title>
        <authorList>
            <person name="Matsumoto Y."/>
            <person name="Kinjo T."/>
            <person name="Motooka D."/>
            <person name="Nabeya D."/>
            <person name="Jung N."/>
            <person name="Uechi K."/>
            <person name="Horii T."/>
            <person name="Iida T."/>
            <person name="Fujita J."/>
            <person name="Nakamura S."/>
        </authorList>
    </citation>
    <scope>NUCLEOTIDE SEQUENCE [LARGE SCALE GENOMIC DNA]</scope>
    <source>
        <strain evidence="7 8">JCM 30396</strain>
    </source>
</reference>
<dbReference type="Proteomes" id="UP000467148">
    <property type="component" value="Chromosome"/>
</dbReference>
<keyword evidence="4 7" id="KW-0808">Transferase</keyword>
<dbReference type="AlphaFoldDB" id="A0A7I7T6M3"/>
<organism evidence="7 8">
    <name type="scientific">Mycolicibacterium helvum</name>
    <dbReference type="NCBI Taxonomy" id="1534349"/>
    <lineage>
        <taxon>Bacteria</taxon>
        <taxon>Bacillati</taxon>
        <taxon>Actinomycetota</taxon>
        <taxon>Actinomycetes</taxon>
        <taxon>Mycobacteriales</taxon>
        <taxon>Mycobacteriaceae</taxon>
        <taxon>Mycolicibacterium</taxon>
    </lineage>
</organism>
<dbReference type="Pfam" id="PF04072">
    <property type="entry name" value="LCM"/>
    <property type="match status" value="1"/>
</dbReference>
<accession>A0A7I7T6M3</accession>
<keyword evidence="3 6" id="KW-0489">Methyltransferase</keyword>
<proteinExistence type="inferred from homology"/>
<evidence type="ECO:0000256" key="3">
    <source>
        <dbReference type="ARBA" id="ARBA00022603"/>
    </source>
</evidence>
<keyword evidence="5 6" id="KW-0949">S-adenosyl-L-methionine</keyword>
<dbReference type="EC" id="2.1.1.-" evidence="6"/>
<comment type="similarity">
    <text evidence="2 6">Belongs to the UPF0677 family.</text>
</comment>
<dbReference type="Gene3D" id="3.40.50.150">
    <property type="entry name" value="Vaccinia Virus protein VP39"/>
    <property type="match status" value="1"/>
</dbReference>
<dbReference type="InterPro" id="IPR011610">
    <property type="entry name" value="SAM_mthyl_Trfase_ML2640-like"/>
</dbReference>
<dbReference type="NCBIfam" id="TIGR00027">
    <property type="entry name" value="mthyl_TIGR00027"/>
    <property type="match status" value="1"/>
</dbReference>
<evidence type="ECO:0000256" key="6">
    <source>
        <dbReference type="RuleBase" id="RU362030"/>
    </source>
</evidence>
<dbReference type="InterPro" id="IPR029063">
    <property type="entry name" value="SAM-dependent_MTases_sf"/>
</dbReference>
<dbReference type="GO" id="GO:0032259">
    <property type="term" value="P:methylation"/>
    <property type="evidence" value="ECO:0007669"/>
    <property type="project" value="UniProtKB-KW"/>
</dbReference>
<dbReference type="SUPFAM" id="SSF53335">
    <property type="entry name" value="S-adenosyl-L-methionine-dependent methyltransferases"/>
    <property type="match status" value="1"/>
</dbReference>
<evidence type="ECO:0000256" key="1">
    <source>
        <dbReference type="ARBA" id="ARBA00003907"/>
    </source>
</evidence>
<name>A0A7I7T6M3_9MYCO</name>
<evidence type="ECO:0000256" key="5">
    <source>
        <dbReference type="ARBA" id="ARBA00022691"/>
    </source>
</evidence>
<evidence type="ECO:0000256" key="2">
    <source>
        <dbReference type="ARBA" id="ARBA00008138"/>
    </source>
</evidence>
<evidence type="ECO:0000313" key="7">
    <source>
        <dbReference type="EMBL" id="BBY64650.1"/>
    </source>
</evidence>
<comment type="function">
    <text evidence="1 6">Exhibits S-adenosyl-L-methionine-dependent methyltransferase activity.</text>
</comment>
<gene>
    <name evidence="7" type="ORF">MHEL_28930</name>
</gene>